<feature type="signal peptide" evidence="1">
    <location>
        <begin position="1"/>
        <end position="18"/>
    </location>
</feature>
<proteinExistence type="evidence at transcript level"/>
<accession>D9IX78</accession>
<name>D9IX78_EUPRO</name>
<dbReference type="EMBL" id="HM217035">
    <property type="protein sequence ID" value="ADI48495.1"/>
    <property type="molecule type" value="mRNA"/>
</dbReference>
<organism evidence="2">
    <name type="scientific">Euperipatoides rowelli</name>
    <name type="common">Velvet worm</name>
    <dbReference type="NCBI Taxonomy" id="49087"/>
    <lineage>
        <taxon>Eukaryota</taxon>
        <taxon>Metazoa</taxon>
        <taxon>Ecdysozoa</taxon>
        <taxon>Onychophora</taxon>
        <taxon>Udeonychophora</taxon>
        <taxon>Euonychophora</taxon>
        <taxon>Peripatopsidae</taxon>
        <taxon>Euperipatoides</taxon>
    </lineage>
</organism>
<evidence type="ECO:0000256" key="1">
    <source>
        <dbReference type="SAM" id="SignalP"/>
    </source>
</evidence>
<keyword evidence="1" id="KW-0732">Signal</keyword>
<evidence type="ECO:0000313" key="2">
    <source>
        <dbReference type="EMBL" id="ADI48495.1"/>
    </source>
</evidence>
<sequence>MKVLLLCVLFAVIAAAFAAEEQRDEKLISALANAAKGIFGGVSNIASNFLGRQKPQTETYTTIEEIQVPA</sequence>
<protein>
    <submittedName>
        <fullName evidence="2">Antimicrobial peptide</fullName>
    </submittedName>
</protein>
<reference evidence="2" key="1">
    <citation type="journal article" date="2010" name="Proc. R. Soc. B">
        <title>Harnessing disorder: onychophorans use highly unstructured proteins, not silks, for prey capture.</title>
        <authorList>
            <person name="Haritos V.S."/>
            <person name="Niranjane A."/>
            <person name="Weisman S."/>
            <person name="Trueman H.E."/>
            <person name="Sriskantha A."/>
            <person name="Sutherland T.D."/>
        </authorList>
    </citation>
    <scope>NUCLEOTIDE SEQUENCE</scope>
    <source>
        <strain evidence="2">Pep1</strain>
    </source>
</reference>
<feature type="chain" id="PRO_5003125681" evidence="1">
    <location>
        <begin position="19"/>
        <end position="70"/>
    </location>
</feature>
<dbReference type="AlphaFoldDB" id="D9IX78"/>